<reference evidence="1 2" key="1">
    <citation type="journal article" date="2020" name="Phytopathology">
        <title>Genome Sequence Resources of Colletotrichum truncatum, C. plurivorum, C. musicola, and C. sojae: Four Species Pathogenic to Soybean (Glycine max).</title>
        <authorList>
            <person name="Rogerio F."/>
            <person name="Boufleur T.R."/>
            <person name="Ciampi-Guillardi M."/>
            <person name="Sukno S.A."/>
            <person name="Thon M.R."/>
            <person name="Massola Junior N.S."/>
            <person name="Baroncelli R."/>
        </authorList>
    </citation>
    <scope>NUCLEOTIDE SEQUENCE [LARGE SCALE GENOMIC DNA]</scope>
    <source>
        <strain evidence="1 2">CMES1059</strain>
    </source>
</reference>
<dbReference type="EMBL" id="VUJX02000006">
    <property type="protein sequence ID" value="KAL0935703.1"/>
    <property type="molecule type" value="Genomic_DNA"/>
</dbReference>
<dbReference type="Proteomes" id="UP000805649">
    <property type="component" value="Unassembled WGS sequence"/>
</dbReference>
<accession>A0ACC3YUS6</accession>
<gene>
    <name evidence="1" type="ORF">CTRU02_210294</name>
</gene>
<evidence type="ECO:0000313" key="1">
    <source>
        <dbReference type="EMBL" id="KAL0935703.1"/>
    </source>
</evidence>
<evidence type="ECO:0000313" key="2">
    <source>
        <dbReference type="Proteomes" id="UP000805649"/>
    </source>
</evidence>
<keyword evidence="2" id="KW-1185">Reference proteome</keyword>
<name>A0ACC3YUS6_COLTU</name>
<proteinExistence type="predicted"/>
<comment type="caution">
    <text evidence="1">The sequence shown here is derived from an EMBL/GenBank/DDBJ whole genome shotgun (WGS) entry which is preliminary data.</text>
</comment>
<protein>
    <submittedName>
        <fullName evidence="1">Uncharacterized protein</fullName>
    </submittedName>
</protein>
<sequence>MRVTSALASLLALLPVINGLEFTAPDTSRKLNLSAPITVEWLLQQNEGNPEFNEIDLWWHGEFARGGGSFGYAIVKNLSAPDPGKFVYTWDPASEVKALESVPNTLSADKVFYFEARRHPANSSAGSRTQSEKYAVEGYRLIGSSAGNSLKPYWSFALPGLFVAGALL</sequence>
<organism evidence="1 2">
    <name type="scientific">Colletotrichum truncatum</name>
    <name type="common">Anthracnose fungus</name>
    <name type="synonym">Colletotrichum capsici</name>
    <dbReference type="NCBI Taxonomy" id="5467"/>
    <lineage>
        <taxon>Eukaryota</taxon>
        <taxon>Fungi</taxon>
        <taxon>Dikarya</taxon>
        <taxon>Ascomycota</taxon>
        <taxon>Pezizomycotina</taxon>
        <taxon>Sordariomycetes</taxon>
        <taxon>Hypocreomycetidae</taxon>
        <taxon>Glomerellales</taxon>
        <taxon>Glomerellaceae</taxon>
        <taxon>Colletotrichum</taxon>
        <taxon>Colletotrichum truncatum species complex</taxon>
    </lineage>
</organism>